<dbReference type="AlphaFoldDB" id="A0A1H4TG30"/>
<evidence type="ECO:0000256" key="3">
    <source>
        <dbReference type="PROSITE-ProRule" id="PRU00473"/>
    </source>
</evidence>
<dbReference type="STRING" id="53406.SAMN05421553_1049"/>
<accession>A0A1H4TG30</accession>
<dbReference type="CDD" id="cd07185">
    <property type="entry name" value="OmpA_C-like"/>
    <property type="match status" value="1"/>
</dbReference>
<dbReference type="InterPro" id="IPR036737">
    <property type="entry name" value="OmpA-like_sf"/>
</dbReference>
<evidence type="ECO:0000313" key="6">
    <source>
        <dbReference type="Proteomes" id="UP000242849"/>
    </source>
</evidence>
<dbReference type="SUPFAM" id="SSF103088">
    <property type="entry name" value="OmpA-like"/>
    <property type="match status" value="1"/>
</dbReference>
<dbReference type="PANTHER" id="PTHR30329">
    <property type="entry name" value="STATOR ELEMENT OF FLAGELLAR MOTOR COMPLEX"/>
    <property type="match status" value="1"/>
</dbReference>
<dbReference type="PANTHER" id="PTHR30329:SF17">
    <property type="entry name" value="LIPOPROTEIN YFIB-RELATED"/>
    <property type="match status" value="1"/>
</dbReference>
<dbReference type="RefSeq" id="WP_090377539.1">
    <property type="nucleotide sequence ID" value="NZ_FNSC01000001.1"/>
</dbReference>
<sequence length="162" mass="17265">MHSLMRLIFIGVLGAALLISGCQSTPKGLSAEQVALLKSHGFQWTEDRWELGLSGKVLFDTDSEVVSSASTAQLTQITQALLGVGIQQVRLEGHTDNVGQAAYNEQLSLRRARTVAAVMQGAGMDARLIAAYGMGQSKPIADNNTAEGRSENRRVAIIVSTP</sequence>
<evidence type="ECO:0000256" key="1">
    <source>
        <dbReference type="ARBA" id="ARBA00004442"/>
    </source>
</evidence>
<keyword evidence="6" id="KW-1185">Reference proteome</keyword>
<dbReference type="InterPro" id="IPR006664">
    <property type="entry name" value="OMP_bac"/>
</dbReference>
<dbReference type="Pfam" id="PF00691">
    <property type="entry name" value="OmpA"/>
    <property type="match status" value="1"/>
</dbReference>
<dbReference type="PROSITE" id="PS51123">
    <property type="entry name" value="OMPA_2"/>
    <property type="match status" value="1"/>
</dbReference>
<dbReference type="InterPro" id="IPR050330">
    <property type="entry name" value="Bact_OuterMem_StrucFunc"/>
</dbReference>
<dbReference type="PRINTS" id="PR01021">
    <property type="entry name" value="OMPADOMAIN"/>
</dbReference>
<evidence type="ECO:0000256" key="2">
    <source>
        <dbReference type="ARBA" id="ARBA00023136"/>
    </source>
</evidence>
<feature type="domain" description="OmpA-like" evidence="4">
    <location>
        <begin position="46"/>
        <end position="162"/>
    </location>
</feature>
<dbReference type="EMBL" id="FNSC01000001">
    <property type="protein sequence ID" value="SEC55402.1"/>
    <property type="molecule type" value="Genomic_DNA"/>
</dbReference>
<name>A0A1H4TG30_PSEAG</name>
<protein>
    <submittedName>
        <fullName evidence="5">OmpA family protein</fullName>
    </submittedName>
</protein>
<organism evidence="5 6">
    <name type="scientific">Pseudomonas anguilliseptica</name>
    <dbReference type="NCBI Taxonomy" id="53406"/>
    <lineage>
        <taxon>Bacteria</taxon>
        <taxon>Pseudomonadati</taxon>
        <taxon>Pseudomonadota</taxon>
        <taxon>Gammaproteobacteria</taxon>
        <taxon>Pseudomonadales</taxon>
        <taxon>Pseudomonadaceae</taxon>
        <taxon>Pseudomonas</taxon>
    </lineage>
</organism>
<proteinExistence type="predicted"/>
<dbReference type="GO" id="GO:0009279">
    <property type="term" value="C:cell outer membrane"/>
    <property type="evidence" value="ECO:0007669"/>
    <property type="project" value="UniProtKB-SubCell"/>
</dbReference>
<reference evidence="6" key="1">
    <citation type="submission" date="2016-10" db="EMBL/GenBank/DDBJ databases">
        <authorList>
            <person name="Varghese N."/>
            <person name="Submissions S."/>
        </authorList>
    </citation>
    <scope>NUCLEOTIDE SEQUENCE [LARGE SCALE GENOMIC DNA]</scope>
    <source>
        <strain evidence="6">DSM 12111</strain>
    </source>
</reference>
<dbReference type="OrthoDB" id="9782229at2"/>
<gene>
    <name evidence="5" type="ORF">SAMN05421553_1049</name>
</gene>
<dbReference type="InterPro" id="IPR006665">
    <property type="entry name" value="OmpA-like"/>
</dbReference>
<dbReference type="Proteomes" id="UP000242849">
    <property type="component" value="Unassembled WGS sequence"/>
</dbReference>
<evidence type="ECO:0000313" key="5">
    <source>
        <dbReference type="EMBL" id="SEC55402.1"/>
    </source>
</evidence>
<keyword evidence="2 3" id="KW-0472">Membrane</keyword>
<dbReference type="PROSITE" id="PS51257">
    <property type="entry name" value="PROKAR_LIPOPROTEIN"/>
    <property type="match status" value="1"/>
</dbReference>
<comment type="subcellular location">
    <subcellularLocation>
        <location evidence="1">Cell outer membrane</location>
    </subcellularLocation>
</comment>
<dbReference type="PRINTS" id="PR01023">
    <property type="entry name" value="NAFLGMOTY"/>
</dbReference>
<dbReference type="Gene3D" id="3.30.1330.60">
    <property type="entry name" value="OmpA-like domain"/>
    <property type="match status" value="1"/>
</dbReference>
<evidence type="ECO:0000259" key="4">
    <source>
        <dbReference type="PROSITE" id="PS51123"/>
    </source>
</evidence>